<reference evidence="1" key="2">
    <citation type="submission" date="2014-07" db="EMBL/GenBank/DDBJ databases">
        <title>Initial genome analysis of the psychrotolerant acidophile Acidithiobacillus ferrivorans CF27: insights into iron and sulfur oxidation pathways and into biofilm formation.</title>
        <authorList>
            <person name="Talla E."/>
            <person name="Hedrich S."/>
            <person name="Mangenot S."/>
            <person name="Ji B."/>
            <person name="Johnson D.B."/>
            <person name="Barbe V."/>
            <person name="Bonnefoy V."/>
        </authorList>
    </citation>
    <scope>NUCLEOTIDE SEQUENCE [LARGE SCALE GENOMIC DNA]</scope>
    <source>
        <strain evidence="1">CF27</strain>
    </source>
</reference>
<evidence type="ECO:0000313" key="2">
    <source>
        <dbReference type="EMBL" id="SMH65027.1"/>
    </source>
</evidence>
<proteinExistence type="predicted"/>
<organism evidence="1">
    <name type="scientific">Acidithiobacillus ferrivorans</name>
    <dbReference type="NCBI Taxonomy" id="160808"/>
    <lineage>
        <taxon>Bacteria</taxon>
        <taxon>Pseudomonadati</taxon>
        <taxon>Pseudomonadota</taxon>
        <taxon>Acidithiobacillia</taxon>
        <taxon>Acidithiobacillales</taxon>
        <taxon>Acidithiobacillaceae</taxon>
        <taxon>Acidithiobacillus</taxon>
    </lineage>
</organism>
<accession>A0A060V1B0</accession>
<dbReference type="EMBL" id="LT841305">
    <property type="protein sequence ID" value="SMH65027.1"/>
    <property type="molecule type" value="Genomic_DNA"/>
</dbReference>
<dbReference type="AlphaFoldDB" id="A0A060V1B0"/>
<gene>
    <name evidence="1" type="ORF">AFERRI_10252</name>
    <name evidence="2" type="ORF">AFERRI_11062</name>
</gene>
<dbReference type="EMBL" id="CCCS020000001">
    <property type="protein sequence ID" value="CDQ12429.1"/>
    <property type="molecule type" value="Genomic_DNA"/>
</dbReference>
<reference evidence="2 3" key="3">
    <citation type="submission" date="2017-03" db="EMBL/GenBank/DDBJ databases">
        <authorList>
            <person name="Regsiter A."/>
            <person name="William W."/>
        </authorList>
    </citation>
    <scope>NUCLEOTIDE SEQUENCE [LARGE SCALE GENOMIC DNA]</scope>
    <source>
        <strain evidence="2">PRJEB5721</strain>
    </source>
</reference>
<sequence>MNSPGLSEVDMTTLQDWMCRRICTSADLVDGYLARIAAYMIVGDWMAGIHSVIEVNPEARAGENQAGQWLAGRATFFSGPGGESSLLRYGYALETMLAARFAPSNAFNMGEFDV</sequence>
<keyword evidence="3" id="KW-1185">Reference proteome</keyword>
<protein>
    <submittedName>
        <fullName evidence="1">Uncharacterized protein</fullName>
    </submittedName>
</protein>
<name>A0A060V1B0_9PROT</name>
<reference evidence="1" key="1">
    <citation type="submission" date="2014-03" db="EMBL/GenBank/DDBJ databases">
        <authorList>
            <person name="Genoscope - CEA"/>
        </authorList>
    </citation>
    <scope>NUCLEOTIDE SEQUENCE [LARGE SCALE GENOMIC DNA]</scope>
    <source>
        <strain evidence="1">CF27</strain>
    </source>
</reference>
<evidence type="ECO:0000313" key="1">
    <source>
        <dbReference type="EMBL" id="CDQ12429.1"/>
    </source>
</evidence>
<evidence type="ECO:0000313" key="3">
    <source>
        <dbReference type="Proteomes" id="UP000193925"/>
    </source>
</evidence>
<dbReference type="Proteomes" id="UP000193925">
    <property type="component" value="Chromosome AFERRI"/>
</dbReference>